<keyword evidence="4" id="KW-0812">Transmembrane</keyword>
<evidence type="ECO:0000256" key="4">
    <source>
        <dbReference type="RuleBase" id="RU362027"/>
    </source>
</evidence>
<feature type="transmembrane region" description="Helical" evidence="4">
    <location>
        <begin position="37"/>
        <end position="59"/>
    </location>
</feature>
<keyword evidence="4" id="KW-1133">Transmembrane helix</keyword>
<keyword evidence="3 4" id="KW-0328">Glycosyltransferase</keyword>
<comment type="subcellular location">
    <subcellularLocation>
        <location evidence="4">Golgi apparatus membrane</location>
        <topology evidence="4">Single-pass type II membrane protein</topology>
    </subcellularLocation>
</comment>
<accession>A0ABP0UA23</accession>
<sequence>MQVHISPSMRRITVSTTTGFLDPMKIKGAARYLSYRCLFWTMLLLVFLLPFVFITSALVTLEGANKCSSIGCFGRKIGPRLIWKRHTAPPKVPDRYSVLLGSTIQTAAELPDSIEALVEEARMKQYDMPTLLMQLKGMVEANEERVRAAKLQEALYRHYASSGVPKGLHCLALKLTVEYSSNARARQDLPSPDLAPRLTDPALHHLVLATDNVLAASVVVASTVHNAADPEKIVFHVITDKKTYAAMHAWFSLNPLSPAIVEVKGVHQFDWLTRDNVPVLQAMETSQDMKWYYHGDHTAGTNISQYSPTVLAAYLQARSPKYISIMNHLRIYLPELFPELEKVVFLDDDVVVQKDLSPLWDMDLHGKVNGAVETCHGDDAWVMSKTFKNYFNFSHPIIAKTFDPDKCAWAYGMNVFDLHAWRQADITGVYHYWQKQNLQLNLTLWRLGTLPPALIAFDGNVHPIPPHWHMLGLGYNVKSSLESTKEAAVIHYNGQAKPWLDVAFPHLRPFWSKYVNYSNEFIRQCNILDRP</sequence>
<dbReference type="CDD" id="cd06429">
    <property type="entry name" value="GT8_like_1"/>
    <property type="match status" value="1"/>
</dbReference>
<dbReference type="EMBL" id="OZ019894">
    <property type="protein sequence ID" value="CAK9216181.1"/>
    <property type="molecule type" value="Genomic_DNA"/>
</dbReference>
<comment type="pathway">
    <text evidence="1 4">Glycan metabolism; pectin biosynthesis.</text>
</comment>
<keyword evidence="4" id="KW-0961">Cell wall biogenesis/degradation</keyword>
<dbReference type="SUPFAM" id="SSF53448">
    <property type="entry name" value="Nucleotide-diphospho-sugar transferases"/>
    <property type="match status" value="1"/>
</dbReference>
<evidence type="ECO:0000256" key="1">
    <source>
        <dbReference type="ARBA" id="ARBA00004877"/>
    </source>
</evidence>
<dbReference type="Pfam" id="PF01501">
    <property type="entry name" value="Glyco_transf_8"/>
    <property type="match status" value="1"/>
</dbReference>
<protein>
    <recommendedName>
        <fullName evidence="4">Hexosyltransferase</fullName>
        <ecNumber evidence="4">2.4.1.-</ecNumber>
    </recommendedName>
</protein>
<gene>
    <name evidence="5" type="ORF">CSSPTR1EN2_LOCUS13330</name>
</gene>
<keyword evidence="3 4" id="KW-0808">Transferase</keyword>
<dbReference type="EC" id="2.4.1.-" evidence="4"/>
<keyword evidence="6" id="KW-1185">Reference proteome</keyword>
<proteinExistence type="inferred from homology"/>
<dbReference type="InterPro" id="IPR029044">
    <property type="entry name" value="Nucleotide-diphossugar_trans"/>
</dbReference>
<keyword evidence="4" id="KW-0333">Golgi apparatus</keyword>
<dbReference type="PANTHER" id="PTHR32116:SF27">
    <property type="entry name" value="GALACTURONOSYLTRANSFERASE 13-RELATED"/>
    <property type="match status" value="1"/>
</dbReference>
<evidence type="ECO:0000256" key="2">
    <source>
        <dbReference type="ARBA" id="ARBA00006351"/>
    </source>
</evidence>
<evidence type="ECO:0000313" key="5">
    <source>
        <dbReference type="EMBL" id="CAK9216181.1"/>
    </source>
</evidence>
<evidence type="ECO:0000256" key="3">
    <source>
        <dbReference type="ARBA" id="ARBA00022676"/>
    </source>
</evidence>
<evidence type="ECO:0000313" key="6">
    <source>
        <dbReference type="Proteomes" id="UP001497512"/>
    </source>
</evidence>
<dbReference type="PANTHER" id="PTHR32116">
    <property type="entry name" value="GALACTURONOSYLTRANSFERASE 4-RELATED"/>
    <property type="match status" value="1"/>
</dbReference>
<dbReference type="InterPro" id="IPR029993">
    <property type="entry name" value="GAUT"/>
</dbReference>
<name>A0ABP0UA23_9BRYO</name>
<dbReference type="Proteomes" id="UP001497512">
    <property type="component" value="Chromosome 2"/>
</dbReference>
<dbReference type="Gene3D" id="3.90.550.10">
    <property type="entry name" value="Spore Coat Polysaccharide Biosynthesis Protein SpsA, Chain A"/>
    <property type="match status" value="1"/>
</dbReference>
<reference evidence="5" key="1">
    <citation type="submission" date="2024-02" db="EMBL/GenBank/DDBJ databases">
        <authorList>
            <consortium name="ELIXIR-Norway"/>
            <consortium name="Elixir Norway"/>
        </authorList>
    </citation>
    <scope>NUCLEOTIDE SEQUENCE</scope>
</reference>
<organism evidence="5 6">
    <name type="scientific">Sphagnum troendelagicum</name>
    <dbReference type="NCBI Taxonomy" id="128251"/>
    <lineage>
        <taxon>Eukaryota</taxon>
        <taxon>Viridiplantae</taxon>
        <taxon>Streptophyta</taxon>
        <taxon>Embryophyta</taxon>
        <taxon>Bryophyta</taxon>
        <taxon>Sphagnophytina</taxon>
        <taxon>Sphagnopsida</taxon>
        <taxon>Sphagnales</taxon>
        <taxon>Sphagnaceae</taxon>
        <taxon>Sphagnum</taxon>
    </lineage>
</organism>
<dbReference type="InterPro" id="IPR002495">
    <property type="entry name" value="Glyco_trans_8"/>
</dbReference>
<comment type="similarity">
    <text evidence="2 4">Belongs to the glycosyltransferase 8 family.</text>
</comment>
<keyword evidence="4" id="KW-0472">Membrane</keyword>